<dbReference type="AlphaFoldDB" id="A0A840Y539"/>
<evidence type="ECO:0000313" key="1">
    <source>
        <dbReference type="EMBL" id="MBB5695855.1"/>
    </source>
</evidence>
<reference evidence="1 2" key="1">
    <citation type="submission" date="2020-08" db="EMBL/GenBank/DDBJ databases">
        <title>Genomic Encyclopedia of Type Strains, Phase IV (KMG-IV): sequencing the most valuable type-strain genomes for metagenomic binning, comparative biology and taxonomic classification.</title>
        <authorList>
            <person name="Goeker M."/>
        </authorList>
    </citation>
    <scope>NUCLEOTIDE SEQUENCE [LARGE SCALE GENOMIC DNA]</scope>
    <source>
        <strain evidence="1 2">DSM 25622</strain>
    </source>
</reference>
<name>A0A840Y539_9PROT</name>
<proteinExistence type="predicted"/>
<keyword evidence="2" id="KW-1185">Reference proteome</keyword>
<accession>A0A840Y539</accession>
<dbReference type="RefSeq" id="WP_184521041.1">
    <property type="nucleotide sequence ID" value="NZ_JACIJD010000024.1"/>
</dbReference>
<comment type="caution">
    <text evidence="1">The sequence shown here is derived from an EMBL/GenBank/DDBJ whole genome shotgun (WGS) entry which is preliminary data.</text>
</comment>
<evidence type="ECO:0000313" key="2">
    <source>
        <dbReference type="Proteomes" id="UP000580654"/>
    </source>
</evidence>
<organism evidence="1 2">
    <name type="scientific">Muricoccus pecuniae</name>
    <dbReference type="NCBI Taxonomy" id="693023"/>
    <lineage>
        <taxon>Bacteria</taxon>
        <taxon>Pseudomonadati</taxon>
        <taxon>Pseudomonadota</taxon>
        <taxon>Alphaproteobacteria</taxon>
        <taxon>Acetobacterales</taxon>
        <taxon>Roseomonadaceae</taxon>
        <taxon>Muricoccus</taxon>
    </lineage>
</organism>
<gene>
    <name evidence="1" type="ORF">FHS87_003923</name>
</gene>
<protein>
    <submittedName>
        <fullName evidence="1">Uncharacterized protein</fullName>
    </submittedName>
</protein>
<dbReference type="EMBL" id="JACIJD010000024">
    <property type="protein sequence ID" value="MBB5695855.1"/>
    <property type="molecule type" value="Genomic_DNA"/>
</dbReference>
<dbReference type="Proteomes" id="UP000580654">
    <property type="component" value="Unassembled WGS sequence"/>
</dbReference>
<sequence>MADLPTLFADGILEGTVRHGVARLKLAVQDGNGSPATTGLLVVPLAQLPAFAGSITRLLREVEAKAREAQGQVNAAAAPAADTPDVAEAFRFQG</sequence>